<reference evidence="1 2" key="1">
    <citation type="submission" date="2016-11" db="EMBL/GenBank/DDBJ databases">
        <title>Actinomyces gypaetusis sp. nov. isolated from the vulture Gypaetus barbatus in Qinghai Tibet Plateau China.</title>
        <authorList>
            <person name="Meng X."/>
        </authorList>
    </citation>
    <scope>NUCLEOTIDE SEQUENCE [LARGE SCALE GENOMIC DNA]</scope>
    <source>
        <strain evidence="1 2">VUL4_2</strain>
    </source>
</reference>
<dbReference type="RefSeq" id="WP_073709719.1">
    <property type="nucleotide sequence ID" value="NZ_MQSV01000006.1"/>
</dbReference>
<sequence>MTEYVYLEELWDMLTEEEQGRIRYTLDEFKKRNFGPDVEDLAVIDLLIEVNAAGIPLPLEYLDWMESSREIPQHKFSYIAENRKLPRG</sequence>
<proteinExistence type="predicted"/>
<accession>A0A1Q5PJK5</accession>
<organism evidence="1 2">
    <name type="scientific">Boudabousia liubingyangii</name>
    <dbReference type="NCBI Taxonomy" id="1921764"/>
    <lineage>
        <taxon>Bacteria</taxon>
        <taxon>Bacillati</taxon>
        <taxon>Actinomycetota</taxon>
        <taxon>Actinomycetes</taxon>
        <taxon>Actinomycetales</taxon>
        <taxon>Actinomycetaceae</taxon>
        <taxon>Boudabousia</taxon>
    </lineage>
</organism>
<name>A0A1Q5PJK5_9ACTO</name>
<comment type="caution">
    <text evidence="1">The sequence shown here is derived from an EMBL/GenBank/DDBJ whole genome shotgun (WGS) entry which is preliminary data.</text>
</comment>
<dbReference type="Proteomes" id="UP000186785">
    <property type="component" value="Unassembled WGS sequence"/>
</dbReference>
<gene>
    <name evidence="1" type="ORF">BSR29_07660</name>
</gene>
<evidence type="ECO:0000313" key="1">
    <source>
        <dbReference type="EMBL" id="OKL46123.1"/>
    </source>
</evidence>
<protein>
    <submittedName>
        <fullName evidence="1">Uncharacterized protein</fullName>
    </submittedName>
</protein>
<keyword evidence="2" id="KW-1185">Reference proteome</keyword>
<dbReference type="AlphaFoldDB" id="A0A1Q5PJK5"/>
<evidence type="ECO:0000313" key="2">
    <source>
        <dbReference type="Proteomes" id="UP000186785"/>
    </source>
</evidence>
<dbReference type="EMBL" id="MQSV01000006">
    <property type="protein sequence ID" value="OKL46123.1"/>
    <property type="molecule type" value="Genomic_DNA"/>
</dbReference>